<dbReference type="InterPro" id="IPR000866">
    <property type="entry name" value="AhpC/TSA"/>
</dbReference>
<dbReference type="GO" id="GO:0016491">
    <property type="term" value="F:oxidoreductase activity"/>
    <property type="evidence" value="ECO:0007669"/>
    <property type="project" value="InterPro"/>
</dbReference>
<dbReference type="PANTHER" id="PTHR42852:SF6">
    <property type="entry name" value="THIOL:DISULFIDE INTERCHANGE PROTEIN DSBE"/>
    <property type="match status" value="1"/>
</dbReference>
<evidence type="ECO:0000256" key="1">
    <source>
        <dbReference type="ARBA" id="ARBA00004196"/>
    </source>
</evidence>
<comment type="caution">
    <text evidence="6">The sequence shown here is derived from an EMBL/GenBank/DDBJ whole genome shotgun (WGS) entry which is preliminary data.</text>
</comment>
<dbReference type="EMBL" id="JAHCVJ010000006">
    <property type="protein sequence ID" value="MBT0665602.1"/>
    <property type="molecule type" value="Genomic_DNA"/>
</dbReference>
<accession>A0AAW4LCJ4</accession>
<dbReference type="InterPro" id="IPR050553">
    <property type="entry name" value="Thioredoxin_ResA/DsbE_sf"/>
</dbReference>
<dbReference type="GO" id="GO:0030313">
    <property type="term" value="C:cell envelope"/>
    <property type="evidence" value="ECO:0007669"/>
    <property type="project" value="UniProtKB-SubCell"/>
</dbReference>
<evidence type="ECO:0000256" key="3">
    <source>
        <dbReference type="ARBA" id="ARBA00023157"/>
    </source>
</evidence>
<reference evidence="6 7" key="1">
    <citation type="submission" date="2021-05" db="EMBL/GenBank/DDBJ databases">
        <title>The draft genome of Geobacter pelophilus DSM 12255.</title>
        <authorList>
            <person name="Xu Z."/>
            <person name="Masuda Y."/>
            <person name="Itoh H."/>
            <person name="Senoo K."/>
        </authorList>
    </citation>
    <scope>NUCLEOTIDE SEQUENCE [LARGE SCALE GENOMIC DNA]</scope>
    <source>
        <strain evidence="6 7">DSM 12255</strain>
    </source>
</reference>
<evidence type="ECO:0000313" key="7">
    <source>
        <dbReference type="Proteomes" id="UP000811899"/>
    </source>
</evidence>
<dbReference type="CDD" id="cd02966">
    <property type="entry name" value="TlpA_like_family"/>
    <property type="match status" value="1"/>
</dbReference>
<dbReference type="AlphaFoldDB" id="A0AAW4LCJ4"/>
<dbReference type="PANTHER" id="PTHR42852">
    <property type="entry name" value="THIOL:DISULFIDE INTERCHANGE PROTEIN DSBE"/>
    <property type="match status" value="1"/>
</dbReference>
<comment type="subcellular location">
    <subcellularLocation>
        <location evidence="1">Cell envelope</location>
    </subcellularLocation>
</comment>
<dbReference type="Proteomes" id="UP000811899">
    <property type="component" value="Unassembled WGS sequence"/>
</dbReference>
<keyword evidence="4" id="KW-0676">Redox-active center</keyword>
<keyword evidence="3" id="KW-1015">Disulfide bond</keyword>
<gene>
    <name evidence="6" type="ORF">KI809_14935</name>
</gene>
<sequence length="167" mass="18367">MKQAFLVTLLLLLTLLFFPAGRAEAVVKIGMNLPAGQFQGLKGGSVRLPDAVRGKVAVIHFWALGCSSCREEMPAMDSIYRKLRARGVEIVAVNMGQGRSEVEKFARETGISYSLVLDPERQSVQLYDVAGIPRTIILDRNGTIRFKIIGSTPAELIRKYVTSLLDS</sequence>
<dbReference type="GO" id="GO:0016209">
    <property type="term" value="F:antioxidant activity"/>
    <property type="evidence" value="ECO:0007669"/>
    <property type="project" value="InterPro"/>
</dbReference>
<dbReference type="SUPFAM" id="SSF52833">
    <property type="entry name" value="Thioredoxin-like"/>
    <property type="match status" value="1"/>
</dbReference>
<dbReference type="RefSeq" id="WP_214172375.1">
    <property type="nucleotide sequence ID" value="NZ_JAHCVJ010000006.1"/>
</dbReference>
<dbReference type="PROSITE" id="PS51352">
    <property type="entry name" value="THIOREDOXIN_2"/>
    <property type="match status" value="1"/>
</dbReference>
<dbReference type="InterPro" id="IPR013766">
    <property type="entry name" value="Thioredoxin_domain"/>
</dbReference>
<proteinExistence type="predicted"/>
<evidence type="ECO:0000256" key="4">
    <source>
        <dbReference type="ARBA" id="ARBA00023284"/>
    </source>
</evidence>
<evidence type="ECO:0000313" key="6">
    <source>
        <dbReference type="EMBL" id="MBT0665602.1"/>
    </source>
</evidence>
<keyword evidence="7" id="KW-1185">Reference proteome</keyword>
<evidence type="ECO:0000256" key="2">
    <source>
        <dbReference type="ARBA" id="ARBA00022748"/>
    </source>
</evidence>
<dbReference type="Pfam" id="PF00578">
    <property type="entry name" value="AhpC-TSA"/>
    <property type="match status" value="1"/>
</dbReference>
<protein>
    <submittedName>
        <fullName evidence="6">TlpA family protein disulfide reductase</fullName>
    </submittedName>
</protein>
<dbReference type="Gene3D" id="3.40.30.10">
    <property type="entry name" value="Glutaredoxin"/>
    <property type="match status" value="1"/>
</dbReference>
<feature type="domain" description="Thioredoxin" evidence="5">
    <location>
        <begin position="27"/>
        <end position="166"/>
    </location>
</feature>
<evidence type="ECO:0000259" key="5">
    <source>
        <dbReference type="PROSITE" id="PS51352"/>
    </source>
</evidence>
<dbReference type="InterPro" id="IPR036249">
    <property type="entry name" value="Thioredoxin-like_sf"/>
</dbReference>
<name>A0AAW4LCJ4_9BACT</name>
<organism evidence="6 7">
    <name type="scientific">Geoanaerobacter pelophilus</name>
    <dbReference type="NCBI Taxonomy" id="60036"/>
    <lineage>
        <taxon>Bacteria</taxon>
        <taxon>Pseudomonadati</taxon>
        <taxon>Thermodesulfobacteriota</taxon>
        <taxon>Desulfuromonadia</taxon>
        <taxon>Geobacterales</taxon>
        <taxon>Geobacteraceae</taxon>
        <taxon>Geoanaerobacter</taxon>
    </lineage>
</organism>
<dbReference type="GO" id="GO:0017004">
    <property type="term" value="P:cytochrome complex assembly"/>
    <property type="evidence" value="ECO:0007669"/>
    <property type="project" value="UniProtKB-KW"/>
</dbReference>
<keyword evidence="2" id="KW-0201">Cytochrome c-type biogenesis</keyword>